<dbReference type="InterPro" id="IPR044398">
    <property type="entry name" value="Globin-sensor_dom"/>
</dbReference>
<dbReference type="Proteomes" id="UP000258613">
    <property type="component" value="Plasmid pAArc-Mg-01"/>
</dbReference>
<dbReference type="GO" id="GO:0020037">
    <property type="term" value="F:heme binding"/>
    <property type="evidence" value="ECO:0007669"/>
    <property type="project" value="InterPro"/>
</dbReference>
<dbReference type="SUPFAM" id="SSF46458">
    <property type="entry name" value="Globin-like"/>
    <property type="match status" value="1"/>
</dbReference>
<evidence type="ECO:0000313" key="2">
    <source>
        <dbReference type="EMBL" id="AXR79869.1"/>
    </source>
</evidence>
<accession>A0A346PK24</accession>
<dbReference type="OrthoDB" id="8523at2157"/>
<name>A0A346PK24_9EURY</name>
<gene>
    <name evidence="2" type="ORF">AArcMg_4044</name>
</gene>
<dbReference type="GeneID" id="37640328"/>
<dbReference type="Gene3D" id="1.10.490.10">
    <property type="entry name" value="Globins"/>
    <property type="match status" value="1"/>
</dbReference>
<keyword evidence="3" id="KW-1185">Reference proteome</keyword>
<proteinExistence type="predicted"/>
<feature type="domain" description="Globin-sensor" evidence="1">
    <location>
        <begin position="27"/>
        <end position="197"/>
    </location>
</feature>
<keyword evidence="2" id="KW-0614">Plasmid</keyword>
<dbReference type="InterPro" id="IPR012292">
    <property type="entry name" value="Globin/Proto"/>
</dbReference>
<geneLocation type="plasmid" evidence="3">
    <name>paarc-mg-01</name>
</geneLocation>
<dbReference type="AlphaFoldDB" id="A0A346PK24"/>
<dbReference type="InterPro" id="IPR039379">
    <property type="entry name" value="Protoglobin_sensor_dom"/>
</dbReference>
<evidence type="ECO:0000313" key="3">
    <source>
        <dbReference type="Proteomes" id="UP000258613"/>
    </source>
</evidence>
<dbReference type="RefSeq" id="WP_117366752.1">
    <property type="nucleotide sequence ID" value="NZ_CP027032.1"/>
</dbReference>
<reference evidence="2 3" key="1">
    <citation type="submission" date="2018-02" db="EMBL/GenBank/DDBJ databases">
        <title>Phenotypic and genomic properties of facultatively anaerobic sulfur-reducing natronoarchaea from hypersaline soda lakes.</title>
        <authorList>
            <person name="Sorokin D.Y."/>
            <person name="Kublanov I.V."/>
            <person name="Roman P."/>
            <person name="Sinninghe Damste J.S."/>
            <person name="Golyshin P.N."/>
            <person name="Rojo D."/>
            <person name="Ciordia S."/>
            <person name="Mena M.D.C."/>
            <person name="Ferrer M."/>
            <person name="Messina E."/>
            <person name="Smedile F."/>
            <person name="La Spada G."/>
            <person name="La Cono V."/>
            <person name="Yakimov M.M."/>
        </authorList>
    </citation>
    <scope>NUCLEOTIDE SEQUENCE [LARGE SCALE GENOMIC DNA]</scope>
    <source>
        <strain evidence="2 3">AArc-Mg</strain>
        <plasmid evidence="3">paarc-mg-01</plasmid>
    </source>
</reference>
<protein>
    <submittedName>
        <fullName evidence="2">Sensory protein</fullName>
    </submittedName>
</protein>
<dbReference type="EMBL" id="CP027032">
    <property type="protein sequence ID" value="AXR79869.1"/>
    <property type="molecule type" value="Genomic_DNA"/>
</dbReference>
<organism evidence="2 3">
    <name type="scientific">Natrarchaeobaculum sulfurireducens</name>
    <dbReference type="NCBI Taxonomy" id="2044521"/>
    <lineage>
        <taxon>Archaea</taxon>
        <taxon>Methanobacteriati</taxon>
        <taxon>Methanobacteriota</taxon>
        <taxon>Stenosarchaea group</taxon>
        <taxon>Halobacteria</taxon>
        <taxon>Halobacteriales</taxon>
        <taxon>Natrialbaceae</taxon>
        <taxon>Natrarchaeobaculum</taxon>
    </lineage>
</organism>
<dbReference type="KEGG" id="nag:AArcMg_4044"/>
<evidence type="ECO:0000259" key="1">
    <source>
        <dbReference type="Pfam" id="PF11563"/>
    </source>
</evidence>
<dbReference type="InterPro" id="IPR009050">
    <property type="entry name" value="Globin-like_sf"/>
</dbReference>
<dbReference type="CDD" id="cd01068">
    <property type="entry name" value="globin_sensor"/>
    <property type="match status" value="1"/>
</dbReference>
<sequence>MDTEEWSGSTSLDKTANQLAEEIGLTEEEIAWRKAFVGFDTEEQERMTRLGDVVSEEKEQLTDAFLETIYAHDRTRAVVDRSSQGDDGLRRVVETYLETLTGGTYDTEYYTQRCRIGRIHDQLDLPLHHFSGMFGNVTTLFLEEIKANTIETARNAAESDGPDAVEAAIEEGFADAMATTRCINLEMQVVNDTYESRRRELREAINLIPDPIFELTSSRA</sequence>
<dbReference type="GO" id="GO:0019825">
    <property type="term" value="F:oxygen binding"/>
    <property type="evidence" value="ECO:0007669"/>
    <property type="project" value="InterPro"/>
</dbReference>
<dbReference type="Pfam" id="PF11563">
    <property type="entry name" value="Protoglobin"/>
    <property type="match status" value="1"/>
</dbReference>